<dbReference type="RefSeq" id="WP_378384762.1">
    <property type="nucleotide sequence ID" value="NZ_JBHLWM010000001.1"/>
</dbReference>
<sequence>MDDVVQMTGACFDVETLSPSAADALVRWLEFGRREQPRRSAQFRFGPMDLKIQRGALLILSHSSPLLNHKLFACIDGRNRAAAGSLVVNGVVSSAAKIRAALSERDSVADALMAGLRMPDGDADEAQRRIESAFLFAGMLDLAYVRIKDIAEIDRARIAMTACLLRDADLYLLDEMALMFDTGMREKIHTRAQLLAASGKTVVLATSSPEWLQDPSFPATELNLSFAQDPLRAAARRAAAR</sequence>
<dbReference type="SUPFAM" id="SSF52540">
    <property type="entry name" value="P-loop containing nucleoside triphosphate hydrolases"/>
    <property type="match status" value="1"/>
</dbReference>
<accession>A0ABV6EN89</accession>
<organism evidence="1 2">
    <name type="scientific">Rhodopseudomonas telluris</name>
    <dbReference type="NCBI Taxonomy" id="644215"/>
    <lineage>
        <taxon>Bacteria</taxon>
        <taxon>Pseudomonadati</taxon>
        <taxon>Pseudomonadota</taxon>
        <taxon>Alphaproteobacteria</taxon>
        <taxon>Hyphomicrobiales</taxon>
        <taxon>Nitrobacteraceae</taxon>
        <taxon>Rhodopseudomonas</taxon>
    </lineage>
</organism>
<gene>
    <name evidence="1" type="ORF">ACFFJ6_04430</name>
</gene>
<protein>
    <recommendedName>
        <fullName evidence="3">ABC transporter domain-containing protein</fullName>
    </recommendedName>
</protein>
<evidence type="ECO:0008006" key="3">
    <source>
        <dbReference type="Google" id="ProtNLM"/>
    </source>
</evidence>
<comment type="caution">
    <text evidence="1">The sequence shown here is derived from an EMBL/GenBank/DDBJ whole genome shotgun (WGS) entry which is preliminary data.</text>
</comment>
<dbReference type="Proteomes" id="UP001589775">
    <property type="component" value="Unassembled WGS sequence"/>
</dbReference>
<evidence type="ECO:0000313" key="1">
    <source>
        <dbReference type="EMBL" id="MFC0239698.1"/>
    </source>
</evidence>
<dbReference type="InterPro" id="IPR027417">
    <property type="entry name" value="P-loop_NTPase"/>
</dbReference>
<dbReference type="EMBL" id="JBHLWM010000001">
    <property type="protein sequence ID" value="MFC0239698.1"/>
    <property type="molecule type" value="Genomic_DNA"/>
</dbReference>
<keyword evidence="2" id="KW-1185">Reference proteome</keyword>
<dbReference type="Gene3D" id="3.40.50.300">
    <property type="entry name" value="P-loop containing nucleotide triphosphate hydrolases"/>
    <property type="match status" value="1"/>
</dbReference>
<dbReference type="CDD" id="cd00267">
    <property type="entry name" value="ABC_ATPase"/>
    <property type="match status" value="1"/>
</dbReference>
<reference evidence="1 2" key="1">
    <citation type="submission" date="2024-09" db="EMBL/GenBank/DDBJ databases">
        <authorList>
            <person name="Sun Q."/>
            <person name="Mori K."/>
        </authorList>
    </citation>
    <scope>NUCLEOTIDE SEQUENCE [LARGE SCALE GENOMIC DNA]</scope>
    <source>
        <strain evidence="1 2">KCTC 23279</strain>
    </source>
</reference>
<proteinExistence type="predicted"/>
<evidence type="ECO:0000313" key="2">
    <source>
        <dbReference type="Proteomes" id="UP001589775"/>
    </source>
</evidence>
<name>A0ABV6EN89_9BRAD</name>